<comment type="subcellular location">
    <subcellularLocation>
        <location evidence="1">Secreted</location>
    </subcellularLocation>
</comment>
<dbReference type="OrthoDB" id="414826at2759"/>
<dbReference type="SUPFAM" id="SSF55797">
    <property type="entry name" value="PR-1-like"/>
    <property type="match status" value="1"/>
</dbReference>
<comment type="similarity">
    <text evidence="2">Belongs to the CRISP family.</text>
</comment>
<dbReference type="InterPro" id="IPR001283">
    <property type="entry name" value="CRISP-related"/>
</dbReference>
<evidence type="ECO:0000256" key="7">
    <source>
        <dbReference type="SAM" id="MobiDB-lite"/>
    </source>
</evidence>
<name>A0A671QDD8_9TELE</name>
<dbReference type="InterPro" id="IPR035940">
    <property type="entry name" value="CAP_sf"/>
</dbReference>
<keyword evidence="4" id="KW-0646">Protease inhibitor</keyword>
<dbReference type="Proteomes" id="UP000472260">
    <property type="component" value="Unassembled WGS sequence"/>
</dbReference>
<evidence type="ECO:0000256" key="4">
    <source>
        <dbReference type="ARBA" id="ARBA00022690"/>
    </source>
</evidence>
<proteinExistence type="inferred from homology"/>
<evidence type="ECO:0000259" key="8">
    <source>
        <dbReference type="SMART" id="SM00198"/>
    </source>
</evidence>
<keyword evidence="6" id="KW-0325">Glycoprotein</keyword>
<dbReference type="GeneID" id="107673068"/>
<feature type="domain" description="SCP" evidence="8">
    <location>
        <begin position="97"/>
        <end position="241"/>
    </location>
</feature>
<evidence type="ECO:0000256" key="3">
    <source>
        <dbReference type="ARBA" id="ARBA00022525"/>
    </source>
</evidence>
<reference evidence="9" key="2">
    <citation type="submission" date="2025-09" db="UniProtKB">
        <authorList>
            <consortium name="Ensembl"/>
        </authorList>
    </citation>
    <scope>IDENTIFICATION</scope>
</reference>
<evidence type="ECO:0000256" key="1">
    <source>
        <dbReference type="ARBA" id="ARBA00004613"/>
    </source>
</evidence>
<dbReference type="Gene3D" id="3.40.33.10">
    <property type="entry name" value="CAP"/>
    <property type="match status" value="1"/>
</dbReference>
<sequence>MCCERPLQLKTPALFKLQDYIHNTCSQPDRRQMMSLACVQLFFAATLWTLPCTATSVAVSSATQLLHLKDASMEALLRNSSDTSAPRTRRKRFISSKDMTAILDYHNRVRSQVFPPAGNMEYMVWDERLAKSAESWAAQCIWDHGPPHVLRHIGQNLSIISGRYRSIIDLVRSWYDERHYFSYPNRCSGSVCTHYTQMVWATSNKIGCAIRRCSNMYVFGSMWKQATFLVCNYSIKGNWVGEAPYKTGKPCSACPSSYGGSCNKNQCDSRSKSRRNASGVRG</sequence>
<keyword evidence="3" id="KW-0964">Secreted</keyword>
<dbReference type="SMART" id="SM00198">
    <property type="entry name" value="SCP"/>
    <property type="match status" value="1"/>
</dbReference>
<dbReference type="PANTHER" id="PTHR10334">
    <property type="entry name" value="CYSTEINE-RICH SECRETORY PROTEIN-RELATED"/>
    <property type="match status" value="1"/>
</dbReference>
<evidence type="ECO:0000256" key="2">
    <source>
        <dbReference type="ARBA" id="ARBA00009923"/>
    </source>
</evidence>
<evidence type="ECO:0000313" key="10">
    <source>
        <dbReference type="Proteomes" id="UP000472260"/>
    </source>
</evidence>
<dbReference type="PRINTS" id="PR00837">
    <property type="entry name" value="V5TPXLIKE"/>
</dbReference>
<accession>A0A671QDD8</accession>
<feature type="compositionally biased region" description="Polar residues" evidence="7">
    <location>
        <begin position="259"/>
        <end position="268"/>
    </location>
</feature>
<dbReference type="KEGG" id="sanh:107673068"/>
<reference evidence="9" key="1">
    <citation type="submission" date="2025-08" db="UniProtKB">
        <authorList>
            <consortium name="Ensembl"/>
        </authorList>
    </citation>
    <scope>IDENTIFICATION</scope>
</reference>
<evidence type="ECO:0000256" key="6">
    <source>
        <dbReference type="ARBA" id="ARBA00023180"/>
    </source>
</evidence>
<dbReference type="Ensembl" id="ENSSANT00000073004.1">
    <property type="protein sequence ID" value="ENSSANP00000068687.1"/>
    <property type="gene ID" value="ENSSANG00000034234.1"/>
</dbReference>
<keyword evidence="10" id="KW-1185">Reference proteome</keyword>
<organism evidence="9 10">
    <name type="scientific">Sinocyclocheilus anshuiensis</name>
    <dbReference type="NCBI Taxonomy" id="1608454"/>
    <lineage>
        <taxon>Eukaryota</taxon>
        <taxon>Metazoa</taxon>
        <taxon>Chordata</taxon>
        <taxon>Craniata</taxon>
        <taxon>Vertebrata</taxon>
        <taxon>Euteleostomi</taxon>
        <taxon>Actinopterygii</taxon>
        <taxon>Neopterygii</taxon>
        <taxon>Teleostei</taxon>
        <taxon>Ostariophysi</taxon>
        <taxon>Cypriniformes</taxon>
        <taxon>Cyprinidae</taxon>
        <taxon>Cyprininae</taxon>
        <taxon>Sinocyclocheilus</taxon>
    </lineage>
</organism>
<keyword evidence="5" id="KW-0732">Signal</keyword>
<dbReference type="RefSeq" id="XP_016321991.1">
    <property type="nucleotide sequence ID" value="XM_016466505.1"/>
</dbReference>
<protein>
    <submittedName>
        <fullName evidence="9">Peptidase inhibitor 15-like</fullName>
    </submittedName>
</protein>
<dbReference type="GO" id="GO:0005576">
    <property type="term" value="C:extracellular region"/>
    <property type="evidence" value="ECO:0007669"/>
    <property type="project" value="UniProtKB-SubCell"/>
</dbReference>
<gene>
    <name evidence="9" type="primary">r3hdml</name>
</gene>
<dbReference type="AlphaFoldDB" id="A0A671QDD8"/>
<dbReference type="Pfam" id="PF00188">
    <property type="entry name" value="CAP"/>
    <property type="match status" value="1"/>
</dbReference>
<evidence type="ECO:0000313" key="9">
    <source>
        <dbReference type="Ensembl" id="ENSSANP00000068687.1"/>
    </source>
</evidence>
<dbReference type="CTD" id="140902"/>
<dbReference type="FunFam" id="3.40.33.10:FF:000003">
    <property type="entry name" value="Peptidase inhibitor 15"/>
    <property type="match status" value="1"/>
</dbReference>
<feature type="region of interest" description="Disordered" evidence="7">
    <location>
        <begin position="259"/>
        <end position="282"/>
    </location>
</feature>
<dbReference type="GO" id="GO:0030414">
    <property type="term" value="F:peptidase inhibitor activity"/>
    <property type="evidence" value="ECO:0007669"/>
    <property type="project" value="UniProtKB-KW"/>
</dbReference>
<evidence type="ECO:0000256" key="5">
    <source>
        <dbReference type="ARBA" id="ARBA00022729"/>
    </source>
</evidence>
<dbReference type="InterPro" id="IPR014044">
    <property type="entry name" value="CAP_dom"/>
</dbReference>